<feature type="domain" description="Transglycosylase SLT" evidence="2">
    <location>
        <begin position="11"/>
        <end position="195"/>
    </location>
</feature>
<dbReference type="Proteomes" id="UP000019849">
    <property type="component" value="Unassembled WGS sequence"/>
</dbReference>
<evidence type="ECO:0000313" key="5">
    <source>
        <dbReference type="Proteomes" id="UP000019849"/>
    </source>
</evidence>
<dbReference type="SUPFAM" id="SSF53955">
    <property type="entry name" value="Lysozyme-like"/>
    <property type="match status" value="1"/>
</dbReference>
<evidence type="ECO:0000313" key="6">
    <source>
        <dbReference type="Proteomes" id="UP000294958"/>
    </source>
</evidence>
<evidence type="ECO:0000256" key="1">
    <source>
        <dbReference type="SAM" id="SignalP"/>
    </source>
</evidence>
<dbReference type="AlphaFoldDB" id="A0A011TCM5"/>
<dbReference type="EMBL" id="SNZF01000032">
    <property type="protein sequence ID" value="TDR31586.1"/>
    <property type="molecule type" value="Genomic_DNA"/>
</dbReference>
<dbReference type="Gene3D" id="1.10.530.10">
    <property type="match status" value="1"/>
</dbReference>
<dbReference type="eggNOG" id="COG4764">
    <property type="taxonomic scope" value="Bacteria"/>
</dbReference>
<gene>
    <name evidence="3" type="ORF">BG36_17425</name>
    <name evidence="4" type="ORF">DES43_1329</name>
</gene>
<comment type="caution">
    <text evidence="3">The sequence shown here is derived from an EMBL/GenBank/DDBJ whole genome shotgun (WGS) entry which is preliminary data.</text>
</comment>
<keyword evidence="6" id="KW-1185">Reference proteome</keyword>
<dbReference type="PATRIC" id="fig|69279.3.peg.4545"/>
<evidence type="ECO:0000259" key="2">
    <source>
        <dbReference type="Pfam" id="PF19489"/>
    </source>
</evidence>
<dbReference type="InterPro" id="IPR023346">
    <property type="entry name" value="Lysozyme-like_dom_sf"/>
</dbReference>
<dbReference type="OrthoDB" id="9789144at2"/>
<dbReference type="Pfam" id="PF19489">
    <property type="entry name" value="SLT_4"/>
    <property type="match status" value="1"/>
</dbReference>
<reference evidence="4 6" key="2">
    <citation type="submission" date="2019-03" db="EMBL/GenBank/DDBJ databases">
        <title>Genomic Encyclopedia of Type Strains, Phase IV (KMG-IV): sequencing the most valuable type-strain genomes for metagenomic binning, comparative biology and taxonomic classification.</title>
        <authorList>
            <person name="Goeker M."/>
        </authorList>
    </citation>
    <scope>NUCLEOTIDE SEQUENCE [LARGE SCALE GENOMIC DNA]</scope>
    <source>
        <strain evidence="4 6">DSM 11603</strain>
    </source>
</reference>
<organism evidence="3 5">
    <name type="scientific">Aquamicrobium defluvii</name>
    <dbReference type="NCBI Taxonomy" id="69279"/>
    <lineage>
        <taxon>Bacteria</taxon>
        <taxon>Pseudomonadati</taxon>
        <taxon>Pseudomonadota</taxon>
        <taxon>Alphaproteobacteria</taxon>
        <taxon>Hyphomicrobiales</taxon>
        <taxon>Phyllobacteriaceae</taxon>
        <taxon>Aquamicrobium</taxon>
    </lineage>
</organism>
<dbReference type="EMBL" id="JENY01000039">
    <property type="protein sequence ID" value="EXL01632.1"/>
    <property type="molecule type" value="Genomic_DNA"/>
</dbReference>
<keyword evidence="1" id="KW-0732">Signal</keyword>
<feature type="signal peptide" evidence="1">
    <location>
        <begin position="1"/>
        <end position="22"/>
    </location>
</feature>
<evidence type="ECO:0000313" key="3">
    <source>
        <dbReference type="EMBL" id="EXL01632.1"/>
    </source>
</evidence>
<dbReference type="InterPro" id="IPR045795">
    <property type="entry name" value="SLT_4"/>
</dbReference>
<proteinExistence type="predicted"/>
<dbReference type="RefSeq" id="WP_035032727.1">
    <property type="nucleotide sequence ID" value="NZ_KK073911.1"/>
</dbReference>
<reference evidence="3 5" key="1">
    <citation type="submission" date="2014-02" db="EMBL/GenBank/DDBJ databases">
        <title>Aquamicrobium defluvii Genome sequencing.</title>
        <authorList>
            <person name="Wang X."/>
        </authorList>
    </citation>
    <scope>NUCLEOTIDE SEQUENCE [LARGE SCALE GENOMIC DNA]</scope>
    <source>
        <strain evidence="3 5">W13Z1</strain>
    </source>
</reference>
<dbReference type="HOGENOM" id="CLU_094963_0_0_5"/>
<evidence type="ECO:0000313" key="4">
    <source>
        <dbReference type="EMBL" id="TDR31586.1"/>
    </source>
</evidence>
<dbReference type="Proteomes" id="UP000294958">
    <property type="component" value="Unassembled WGS sequence"/>
</dbReference>
<accession>A0A011TCM5</accession>
<protein>
    <submittedName>
        <fullName evidence="3">Membrane protein</fullName>
    </submittedName>
</protein>
<feature type="chain" id="PRO_5044538111" evidence="1">
    <location>
        <begin position="23"/>
        <end position="198"/>
    </location>
</feature>
<name>A0A011TCM5_9HYPH</name>
<sequence>MSAYNFSRVLTVAALLGLSACATPPSQINNVCAVFDQRDGWIDNWHSAAKRAEAKHGIPVPVLMATVRKESGFKANAKPPRTKLLGFIPWKRHSTATGYSQALNGTWTQYRNETGNFAARRTSFADAVDFVGWYHARSASTLGIARNDAYNLYLAYYSGWNGYRRGAHKNNAGIRNYAHETDAMARRYAQQMQSCGRL</sequence>